<dbReference type="PANTHER" id="PTHR10943">
    <property type="entry name" value="26S PROTEASOME NON-ATPASE REGULATORY SUBUNIT"/>
    <property type="match status" value="1"/>
</dbReference>
<feature type="region of interest" description="Disordered" evidence="7">
    <location>
        <begin position="267"/>
        <end position="288"/>
    </location>
</feature>
<evidence type="ECO:0000256" key="2">
    <source>
        <dbReference type="ARBA" id="ARBA00006308"/>
    </source>
</evidence>
<dbReference type="GO" id="GO:0043161">
    <property type="term" value="P:proteasome-mediated ubiquitin-dependent protein catabolic process"/>
    <property type="evidence" value="ECO:0007669"/>
    <property type="project" value="TreeGrafter"/>
</dbReference>
<gene>
    <name evidence="10" type="primary">PARPA_05961.1 scaffold 20345</name>
</gene>
<comment type="similarity">
    <text evidence="2 6">Belongs to the proteasome subunit S1 family.</text>
</comment>
<dbReference type="Proteomes" id="UP000054107">
    <property type="component" value="Unassembled WGS sequence"/>
</dbReference>
<keyword evidence="5 6" id="KW-0647">Proteasome</keyword>
<reference evidence="10 11" key="1">
    <citation type="submission" date="2014-09" db="EMBL/GenBank/DDBJ databases">
        <authorList>
            <person name="Ellenberger Sabrina"/>
        </authorList>
    </citation>
    <scope>NUCLEOTIDE SEQUENCE [LARGE SCALE GENOMIC DNA]</scope>
    <source>
        <strain evidence="10 11">CBS 412.66</strain>
    </source>
</reference>
<dbReference type="InterPro" id="IPR011989">
    <property type="entry name" value="ARM-like"/>
</dbReference>
<dbReference type="GO" id="GO:0005634">
    <property type="term" value="C:nucleus"/>
    <property type="evidence" value="ECO:0007669"/>
    <property type="project" value="TreeGrafter"/>
</dbReference>
<dbReference type="Pfam" id="PF01851">
    <property type="entry name" value="PC_rep"/>
    <property type="match status" value="3"/>
</dbReference>
<feature type="region of interest" description="Disordered" evidence="7">
    <location>
        <begin position="903"/>
        <end position="941"/>
    </location>
</feature>
<evidence type="ECO:0000313" key="10">
    <source>
        <dbReference type="EMBL" id="CEP12048.1"/>
    </source>
</evidence>
<dbReference type="Gene3D" id="1.25.10.10">
    <property type="entry name" value="Leucine-rich Repeat Variant"/>
    <property type="match status" value="1"/>
</dbReference>
<sequence length="941" mass="104460">MTALTSANGIIALLDEKQPELKVYALQQLNFLVDEFWAEISDSIAKIEILYEDSAFTQRELAALVASKVYYNLGELDDSLTFALGAGQSFDLSDSSEYVTTIISKCIDKYINLRTALETSDEIDPRLQDIVERMFQRCAEDCEYEQAIGIALESRRLDIVKSVIQKGDASKLLSYVLDVCMTLVQNLEFRNEVLRLLVDLYKTLENPDYISISQCLVHLNDSTSCAQMLKNLVDKKDELMAYQISFDLEENATQEFLSKVAAELPVEESEAEKTEASTEEEKPRNDTPYKKIKSILSGEESIRLHLEFLYRNNHTDLLILKNTKNALESRNSIYHSAVTFANAFMQAGTTSDEFLRQNLDWLSRATNWSKFSATAALGVIHKGQLAQSMNLLAPYLPQEGVSGNSSYSEGGSLYALGLINANHGAEVLNFLKKALKDTSDDVIQHGACLGLGVAGMATANEAIYEDLKNILYGDNAVGGEAAGLSMGLIMLGTGNEEAIEDMLQYAHETQHEKIIRGLAIGIPFIMYGKEEQADDLIKKMLEDKDPVIRYGGIYTIAMAYSGTGNNKAIRRLLHVAVSDVNDDVRRAAVTSLGFVLLRNPKQVPRIVQLLAESYNPHVRYGATLALGISCAGTGYLDALELLEPMTKDPVDFVRQGAFMSQAMILIQQTENTNPKVAGVRKLYEKIISDKHEDPMAKFGAVLAQGIIDAGGRNVTISLLSRTGHANMPAIVGMAVFTQFWYWYPLTHMLSLAFTPTAIIGLNKNLETPRFDFVSNAKASLFAYPPAIKPPSATVVEKVATAVLSTTAKAKARAKKIEKEKGDQMDIDEDKPSVRDEEMVDDEKKEERKTVQKKKKEENFEILENMARVVPAQLKHIAFKDDSRYTPVKHQNVGGIIMLVDNKPDEEEDLIQPRVPSGDATTQNAAEEEAAPFEPFEYPFED</sequence>
<dbReference type="InterPro" id="IPR048570">
    <property type="entry name" value="PSMD1_RPN2_N"/>
</dbReference>
<dbReference type="InterPro" id="IPR002015">
    <property type="entry name" value="Proteasome/cyclosome_rpt"/>
</dbReference>
<evidence type="ECO:0000259" key="8">
    <source>
        <dbReference type="Pfam" id="PF18004"/>
    </source>
</evidence>
<dbReference type="InterPro" id="IPR040623">
    <property type="entry name" value="RPN2_C"/>
</dbReference>
<dbReference type="Pfam" id="PF18004">
    <property type="entry name" value="RPN2_C"/>
    <property type="match status" value="1"/>
</dbReference>
<dbReference type="FunFam" id="1.25.10.10:FF:000017">
    <property type="entry name" value="26S proteasome non-ATPase regulatory subunit 1"/>
    <property type="match status" value="1"/>
</dbReference>
<dbReference type="GO" id="GO:0034515">
    <property type="term" value="C:proteasome storage granule"/>
    <property type="evidence" value="ECO:0007669"/>
    <property type="project" value="TreeGrafter"/>
</dbReference>
<evidence type="ECO:0000313" key="11">
    <source>
        <dbReference type="Proteomes" id="UP000054107"/>
    </source>
</evidence>
<keyword evidence="4" id="KW-0677">Repeat</keyword>
<keyword evidence="11" id="KW-1185">Reference proteome</keyword>
<feature type="compositionally biased region" description="Low complexity" evidence="7">
    <location>
        <begin position="931"/>
        <end position="941"/>
    </location>
</feature>
<dbReference type="InterPro" id="IPR016642">
    <property type="entry name" value="26S_Psome_Rpn2"/>
</dbReference>
<dbReference type="SUPFAM" id="SSF48371">
    <property type="entry name" value="ARM repeat"/>
    <property type="match status" value="1"/>
</dbReference>
<dbReference type="Pfam" id="PF13646">
    <property type="entry name" value="HEAT_2"/>
    <property type="match status" value="1"/>
</dbReference>
<dbReference type="GO" id="GO:0030234">
    <property type="term" value="F:enzyme regulator activity"/>
    <property type="evidence" value="ECO:0007669"/>
    <property type="project" value="UniProtKB-UniRule"/>
</dbReference>
<dbReference type="PIRSF" id="PIRSF015947">
    <property type="entry name" value="26S_Psome_Rpn2"/>
    <property type="match status" value="1"/>
</dbReference>
<dbReference type="PANTHER" id="PTHR10943:SF2">
    <property type="entry name" value="26S PROTEASOME NON-ATPASE REGULATORY SUBUNIT 1"/>
    <property type="match status" value="1"/>
</dbReference>
<feature type="region of interest" description="Disordered" evidence="7">
    <location>
        <begin position="815"/>
        <end position="853"/>
    </location>
</feature>
<protein>
    <recommendedName>
        <fullName evidence="3 6">26S proteasome regulatory subunit RPN2</fullName>
    </recommendedName>
</protein>
<feature type="domain" description="26S proteasome non-ATPase regulatory subunit 1/RPN2 N-terminal" evidence="9">
    <location>
        <begin position="5"/>
        <end position="313"/>
    </location>
</feature>
<comment type="function">
    <text evidence="1 6">Acts as a regulatory subunit of the 26S proteasome which is involved in the ATP-dependent degradation of ubiquitinated proteins.</text>
</comment>
<evidence type="ECO:0000256" key="5">
    <source>
        <dbReference type="ARBA" id="ARBA00022942"/>
    </source>
</evidence>
<name>A0A0B7N9F0_9FUNG</name>
<organism evidence="10 11">
    <name type="scientific">Parasitella parasitica</name>
    <dbReference type="NCBI Taxonomy" id="35722"/>
    <lineage>
        <taxon>Eukaryota</taxon>
        <taxon>Fungi</taxon>
        <taxon>Fungi incertae sedis</taxon>
        <taxon>Mucoromycota</taxon>
        <taxon>Mucoromycotina</taxon>
        <taxon>Mucoromycetes</taxon>
        <taxon>Mucorales</taxon>
        <taxon>Mucorineae</taxon>
        <taxon>Mucoraceae</taxon>
        <taxon>Parasitella</taxon>
    </lineage>
</organism>
<dbReference type="OrthoDB" id="261572at2759"/>
<dbReference type="Pfam" id="PF21505">
    <property type="entry name" value="RPN2_N"/>
    <property type="match status" value="1"/>
</dbReference>
<evidence type="ECO:0000259" key="9">
    <source>
        <dbReference type="Pfam" id="PF21505"/>
    </source>
</evidence>
<evidence type="ECO:0000256" key="1">
    <source>
        <dbReference type="ARBA" id="ARBA00002187"/>
    </source>
</evidence>
<dbReference type="EMBL" id="LN727311">
    <property type="protein sequence ID" value="CEP12048.1"/>
    <property type="molecule type" value="Genomic_DNA"/>
</dbReference>
<evidence type="ECO:0000256" key="7">
    <source>
        <dbReference type="SAM" id="MobiDB-lite"/>
    </source>
</evidence>
<evidence type="ECO:0000256" key="4">
    <source>
        <dbReference type="ARBA" id="ARBA00022737"/>
    </source>
</evidence>
<dbReference type="STRING" id="35722.A0A0B7N9F0"/>
<evidence type="ECO:0000256" key="6">
    <source>
        <dbReference type="PIRNR" id="PIRNR015947"/>
    </source>
</evidence>
<proteinExistence type="inferred from homology"/>
<accession>A0A0B7N9F0</accession>
<dbReference type="InterPro" id="IPR016024">
    <property type="entry name" value="ARM-type_fold"/>
</dbReference>
<feature type="domain" description="26S proteasome regulatory subunit RPN2 C-terminal" evidence="8">
    <location>
        <begin position="756"/>
        <end position="910"/>
    </location>
</feature>
<dbReference type="AlphaFoldDB" id="A0A0B7N9F0"/>
<feature type="compositionally biased region" description="Basic and acidic residues" evidence="7">
    <location>
        <begin position="271"/>
        <end position="288"/>
    </location>
</feature>
<dbReference type="GO" id="GO:0042176">
    <property type="term" value="P:regulation of protein catabolic process"/>
    <property type="evidence" value="ECO:0007669"/>
    <property type="project" value="UniProtKB-UniRule"/>
</dbReference>
<evidence type="ECO:0000256" key="3">
    <source>
        <dbReference type="ARBA" id="ARBA00015684"/>
    </source>
</evidence>
<dbReference type="GO" id="GO:0008540">
    <property type="term" value="C:proteasome regulatory particle, base subcomplex"/>
    <property type="evidence" value="ECO:0007669"/>
    <property type="project" value="UniProtKB-UniRule"/>
</dbReference>